<dbReference type="FunFam" id="1.10.510.10:FF:000335">
    <property type="entry name" value="receptor-like cytosolic serine/threonine-protein kinase RBK2"/>
    <property type="match status" value="1"/>
</dbReference>
<comment type="catalytic activity">
    <reaction evidence="11">
        <text>L-seryl-[protein] + ATP = O-phospho-L-seryl-[protein] + ADP + H(+)</text>
        <dbReference type="Rhea" id="RHEA:17989"/>
        <dbReference type="Rhea" id="RHEA-COMP:9863"/>
        <dbReference type="Rhea" id="RHEA-COMP:11604"/>
        <dbReference type="ChEBI" id="CHEBI:15378"/>
        <dbReference type="ChEBI" id="CHEBI:29999"/>
        <dbReference type="ChEBI" id="CHEBI:30616"/>
        <dbReference type="ChEBI" id="CHEBI:83421"/>
        <dbReference type="ChEBI" id="CHEBI:456216"/>
        <dbReference type="EC" id="2.7.11.1"/>
    </reaction>
</comment>
<dbReference type="PROSITE" id="PS00108">
    <property type="entry name" value="PROTEIN_KINASE_ST"/>
    <property type="match status" value="1"/>
</dbReference>
<dbReference type="SUPFAM" id="SSF56112">
    <property type="entry name" value="Protein kinase-like (PK-like)"/>
    <property type="match status" value="1"/>
</dbReference>
<evidence type="ECO:0000256" key="1">
    <source>
        <dbReference type="ARBA" id="ARBA00004496"/>
    </source>
</evidence>
<evidence type="ECO:0000256" key="2">
    <source>
        <dbReference type="ARBA" id="ARBA00012513"/>
    </source>
</evidence>
<evidence type="ECO:0000313" key="14">
    <source>
        <dbReference type="EMBL" id="KAF2612642.1"/>
    </source>
</evidence>
<keyword evidence="7" id="KW-0547">Nucleotide-binding</keyword>
<evidence type="ECO:0000259" key="13">
    <source>
        <dbReference type="PROSITE" id="PS50011"/>
    </source>
</evidence>
<dbReference type="Pfam" id="PF07714">
    <property type="entry name" value="PK_Tyr_Ser-Thr"/>
    <property type="match status" value="1"/>
</dbReference>
<gene>
    <name evidence="14" type="ORF">F2Q70_00007620</name>
</gene>
<evidence type="ECO:0000256" key="10">
    <source>
        <dbReference type="ARBA" id="ARBA00047899"/>
    </source>
</evidence>
<keyword evidence="5" id="KW-0597">Phosphoprotein</keyword>
<dbReference type="AlphaFoldDB" id="A0A8S9M1B9"/>
<dbReference type="InterPro" id="IPR000719">
    <property type="entry name" value="Prot_kinase_dom"/>
</dbReference>
<evidence type="ECO:0000256" key="3">
    <source>
        <dbReference type="ARBA" id="ARBA00022490"/>
    </source>
</evidence>
<comment type="caution">
    <text evidence="14">The sequence shown here is derived from an EMBL/GenBank/DDBJ whole genome shotgun (WGS) entry which is preliminary data.</text>
</comment>
<dbReference type="InterPro" id="IPR046958">
    <property type="entry name" value="RBK1/2/STUNTED"/>
</dbReference>
<dbReference type="GO" id="GO:0004674">
    <property type="term" value="F:protein serine/threonine kinase activity"/>
    <property type="evidence" value="ECO:0007669"/>
    <property type="project" value="UniProtKB-KW"/>
</dbReference>
<evidence type="ECO:0000256" key="11">
    <source>
        <dbReference type="ARBA" id="ARBA00048679"/>
    </source>
</evidence>
<feature type="domain" description="Protein kinase" evidence="13">
    <location>
        <begin position="1"/>
        <end position="179"/>
    </location>
</feature>
<protein>
    <recommendedName>
        <fullName evidence="2">non-specific serine/threonine protein kinase</fullName>
        <ecNumber evidence="2">2.7.11.1</ecNumber>
    </recommendedName>
</protein>
<sequence>AKEKLSWSIRYKVATGTAEGLYYLHEGCQRRIIHKDIKASNILLTENFEAQISDFGLAKWLPDQWTHHTVSKIEGTFGYLPPEFFMHGIVDEKTDVYAYGVLLLELITGKQALDSAQHSLVMWAKPLIKENKIKQLVDPVMGDDYDLEELERLVFIASLCIHQTSMNRPHMNQCVYIYIQVVEIFRGDKGSLDQLKLRQNSKLQRTYSEELLDNEEYNSTRYLNDINRHMETVLGTSKNS</sequence>
<dbReference type="GO" id="GO:0051020">
    <property type="term" value="F:GTPase binding"/>
    <property type="evidence" value="ECO:0007669"/>
    <property type="project" value="UniProtKB-ARBA"/>
</dbReference>
<reference evidence="14" key="1">
    <citation type="submission" date="2019-12" db="EMBL/GenBank/DDBJ databases">
        <title>Genome sequencing and annotation of Brassica cretica.</title>
        <authorList>
            <person name="Studholme D.J."/>
            <person name="Sarris P.F."/>
        </authorList>
    </citation>
    <scope>NUCLEOTIDE SEQUENCE</scope>
    <source>
        <strain evidence="14">PFS-102/07</strain>
        <tissue evidence="14">Leaf</tissue>
    </source>
</reference>
<dbReference type="EMBL" id="QGKY02000089">
    <property type="protein sequence ID" value="KAF2612642.1"/>
    <property type="molecule type" value="Genomic_DNA"/>
</dbReference>
<comment type="subcellular location">
    <subcellularLocation>
        <location evidence="1">Cytoplasm</location>
    </subcellularLocation>
</comment>
<evidence type="ECO:0000256" key="6">
    <source>
        <dbReference type="ARBA" id="ARBA00022679"/>
    </source>
</evidence>
<keyword evidence="8" id="KW-0418">Kinase</keyword>
<evidence type="ECO:0000256" key="8">
    <source>
        <dbReference type="ARBA" id="ARBA00022777"/>
    </source>
</evidence>
<proteinExistence type="predicted"/>
<comment type="catalytic activity">
    <reaction evidence="10">
        <text>L-threonyl-[protein] + ATP = O-phospho-L-threonyl-[protein] + ADP + H(+)</text>
        <dbReference type="Rhea" id="RHEA:46608"/>
        <dbReference type="Rhea" id="RHEA-COMP:11060"/>
        <dbReference type="Rhea" id="RHEA-COMP:11605"/>
        <dbReference type="ChEBI" id="CHEBI:15378"/>
        <dbReference type="ChEBI" id="CHEBI:30013"/>
        <dbReference type="ChEBI" id="CHEBI:30616"/>
        <dbReference type="ChEBI" id="CHEBI:61977"/>
        <dbReference type="ChEBI" id="CHEBI:456216"/>
        <dbReference type="EC" id="2.7.11.1"/>
    </reaction>
</comment>
<organism evidence="14">
    <name type="scientific">Brassica cretica</name>
    <name type="common">Mustard</name>
    <dbReference type="NCBI Taxonomy" id="69181"/>
    <lineage>
        <taxon>Eukaryota</taxon>
        <taxon>Viridiplantae</taxon>
        <taxon>Streptophyta</taxon>
        <taxon>Embryophyta</taxon>
        <taxon>Tracheophyta</taxon>
        <taxon>Spermatophyta</taxon>
        <taxon>Magnoliopsida</taxon>
        <taxon>eudicotyledons</taxon>
        <taxon>Gunneridae</taxon>
        <taxon>Pentapetalae</taxon>
        <taxon>rosids</taxon>
        <taxon>malvids</taxon>
        <taxon>Brassicales</taxon>
        <taxon>Brassicaceae</taxon>
        <taxon>Brassiceae</taxon>
        <taxon>Brassica</taxon>
    </lineage>
</organism>
<comment type="subunit">
    <text evidence="12">Interacts with ARAC5 and ARAC10.</text>
</comment>
<evidence type="ECO:0000256" key="7">
    <source>
        <dbReference type="ARBA" id="ARBA00022741"/>
    </source>
</evidence>
<dbReference type="InterPro" id="IPR008271">
    <property type="entry name" value="Ser/Thr_kinase_AS"/>
</dbReference>
<name>A0A8S9M1B9_BRACR</name>
<feature type="non-terminal residue" evidence="14">
    <location>
        <position position="240"/>
    </location>
</feature>
<dbReference type="PROSITE" id="PS50011">
    <property type="entry name" value="PROTEIN_KINASE_DOM"/>
    <property type="match status" value="1"/>
</dbReference>
<keyword evidence="3" id="KW-0963">Cytoplasm</keyword>
<evidence type="ECO:0000256" key="4">
    <source>
        <dbReference type="ARBA" id="ARBA00022527"/>
    </source>
</evidence>
<keyword evidence="6" id="KW-0808">Transferase</keyword>
<dbReference type="GO" id="GO:0005737">
    <property type="term" value="C:cytoplasm"/>
    <property type="evidence" value="ECO:0007669"/>
    <property type="project" value="UniProtKB-SubCell"/>
</dbReference>
<evidence type="ECO:0000256" key="9">
    <source>
        <dbReference type="ARBA" id="ARBA00022840"/>
    </source>
</evidence>
<dbReference type="EC" id="2.7.11.1" evidence="2"/>
<dbReference type="PANTHER" id="PTHR47987">
    <property type="entry name" value="OS08G0249100 PROTEIN"/>
    <property type="match status" value="1"/>
</dbReference>
<dbReference type="PANTHER" id="PTHR47987:SF13">
    <property type="entry name" value="RECEPTOR-LIKE CYTOSOLIC SERINE_THREONINE-PROTEIN KINASE RBK2"/>
    <property type="match status" value="1"/>
</dbReference>
<evidence type="ECO:0000256" key="5">
    <source>
        <dbReference type="ARBA" id="ARBA00022553"/>
    </source>
</evidence>
<keyword evidence="4" id="KW-0723">Serine/threonine-protein kinase</keyword>
<accession>A0A8S9M1B9</accession>
<dbReference type="InterPro" id="IPR011009">
    <property type="entry name" value="Kinase-like_dom_sf"/>
</dbReference>
<dbReference type="GO" id="GO:0005524">
    <property type="term" value="F:ATP binding"/>
    <property type="evidence" value="ECO:0007669"/>
    <property type="project" value="UniProtKB-KW"/>
</dbReference>
<evidence type="ECO:0000256" key="12">
    <source>
        <dbReference type="ARBA" id="ARBA00063228"/>
    </source>
</evidence>
<keyword evidence="9" id="KW-0067">ATP-binding</keyword>
<dbReference type="Gene3D" id="1.10.510.10">
    <property type="entry name" value="Transferase(Phosphotransferase) domain 1"/>
    <property type="match status" value="1"/>
</dbReference>
<dbReference type="InterPro" id="IPR001245">
    <property type="entry name" value="Ser-Thr/Tyr_kinase_cat_dom"/>
</dbReference>
<dbReference type="SMART" id="SM00220">
    <property type="entry name" value="S_TKc"/>
    <property type="match status" value="1"/>
</dbReference>